<reference evidence="2" key="1">
    <citation type="journal article" date="2014" name="Front. Microbiol.">
        <title>High frequency of phylogenetically diverse reductive dehalogenase-homologous genes in deep subseafloor sedimentary metagenomes.</title>
        <authorList>
            <person name="Kawai M."/>
            <person name="Futagami T."/>
            <person name="Toyoda A."/>
            <person name="Takaki Y."/>
            <person name="Nishi S."/>
            <person name="Hori S."/>
            <person name="Arai W."/>
            <person name="Tsubouchi T."/>
            <person name="Morono Y."/>
            <person name="Uchiyama I."/>
            <person name="Ito T."/>
            <person name="Fujiyama A."/>
            <person name="Inagaki F."/>
            <person name="Takami H."/>
        </authorList>
    </citation>
    <scope>NUCLEOTIDE SEQUENCE</scope>
    <source>
        <strain evidence="2">Expedition CK06-06</strain>
    </source>
</reference>
<protein>
    <submittedName>
        <fullName evidence="2">Uncharacterized protein</fullName>
    </submittedName>
</protein>
<name>X1L8X8_9ZZZZ</name>
<proteinExistence type="predicted"/>
<evidence type="ECO:0000256" key="1">
    <source>
        <dbReference type="SAM" id="Coils"/>
    </source>
</evidence>
<keyword evidence="1" id="KW-0175">Coiled coil</keyword>
<comment type="caution">
    <text evidence="2">The sequence shown here is derived from an EMBL/GenBank/DDBJ whole genome shotgun (WGS) entry which is preliminary data.</text>
</comment>
<dbReference type="EMBL" id="BARV01002259">
    <property type="protein sequence ID" value="GAH90598.1"/>
    <property type="molecule type" value="Genomic_DNA"/>
</dbReference>
<feature type="non-terminal residue" evidence="2">
    <location>
        <position position="196"/>
    </location>
</feature>
<organism evidence="2">
    <name type="scientific">marine sediment metagenome</name>
    <dbReference type="NCBI Taxonomy" id="412755"/>
    <lineage>
        <taxon>unclassified sequences</taxon>
        <taxon>metagenomes</taxon>
        <taxon>ecological metagenomes</taxon>
    </lineage>
</organism>
<sequence>MKWRLLLIGSLLAGLLLCSGVIYADEGENSDLTVGIGITGDDVEVNVGVDANNVEVNMGINSGNADINLNGQNINEPTVIHHTTVQSGGIGWGELNGRIRKVMTPIYAWMEDRDGAISLTMDGLAKVILTINGQDSALDEQSSRLDEQEKEIAALRNSVDNKTLSLENQLALSRQHTEDMRTIYNRNIVILFSLIG</sequence>
<feature type="coiled-coil region" evidence="1">
    <location>
        <begin position="131"/>
        <end position="165"/>
    </location>
</feature>
<evidence type="ECO:0000313" key="2">
    <source>
        <dbReference type="EMBL" id="GAH90598.1"/>
    </source>
</evidence>
<gene>
    <name evidence="2" type="ORF">S06H3_05954</name>
</gene>
<dbReference type="AlphaFoldDB" id="X1L8X8"/>
<accession>X1L8X8</accession>